<dbReference type="InterPro" id="IPR004606">
    <property type="entry name" value="Mop_domain"/>
</dbReference>
<evidence type="ECO:0000256" key="3">
    <source>
        <dbReference type="ARBA" id="ARBA00022741"/>
    </source>
</evidence>
<feature type="domain" description="Mop" evidence="7">
    <location>
        <begin position="285"/>
        <end position="349"/>
    </location>
</feature>
<dbReference type="PROSITE" id="PS00211">
    <property type="entry name" value="ABC_TRANSPORTER_1"/>
    <property type="match status" value="1"/>
</dbReference>
<sequence>MTGLAASVVVERGSFILDAELRVQPGEVVALLGPNGAGKSTLLAALAGLHRPVRGLVKLGDTVLDEPASGVHVPLRDRQVGLVVQDYLLFPRMSAVENVAFGLRARGVARAMARERAREWLGRMDVAEHERRPRQLSGGQAQRVALARALIVEPALLLLDEPLAALDAGTRPRVRAELRRHLAAYGGCTLVVTHDPLEAMVLGERIVVLENGRVAQAGTPAEVARHPRTDYVARLVGLNLLRGNATGKAARIADGLTVTLAHEVHGPVHVTFPPAAVTLSPRRPDGSARNAWSGTVEDLEVHGDLVRVSVGGPVPLLADVTPLAVAELGLAPGTPVWASVKATEVSAYPR</sequence>
<evidence type="ECO:0000259" key="7">
    <source>
        <dbReference type="PROSITE" id="PS51866"/>
    </source>
</evidence>
<dbReference type="SUPFAM" id="SSF50331">
    <property type="entry name" value="MOP-like"/>
    <property type="match status" value="1"/>
</dbReference>
<dbReference type="Gene3D" id="3.40.50.300">
    <property type="entry name" value="P-loop containing nucleotide triphosphate hydrolases"/>
    <property type="match status" value="1"/>
</dbReference>
<evidence type="ECO:0000259" key="6">
    <source>
        <dbReference type="PROSITE" id="PS50893"/>
    </source>
</evidence>
<keyword evidence="4 8" id="KW-0067">ATP-binding</keyword>
<dbReference type="InterPro" id="IPR008995">
    <property type="entry name" value="Mo/tungstate-bd_C_term_dom"/>
</dbReference>
<dbReference type="PROSITE" id="PS51866">
    <property type="entry name" value="MOP"/>
    <property type="match status" value="1"/>
</dbReference>
<dbReference type="SMART" id="SM00382">
    <property type="entry name" value="AAA"/>
    <property type="match status" value="1"/>
</dbReference>
<dbReference type="Pfam" id="PF00005">
    <property type="entry name" value="ABC_tran"/>
    <property type="match status" value="1"/>
</dbReference>
<reference evidence="8 9" key="1">
    <citation type="submission" date="2020-02" db="EMBL/GenBank/DDBJ databases">
        <authorList>
            <person name="Li X.-J."/>
            <person name="Feng X.-M."/>
        </authorList>
    </citation>
    <scope>NUCLEOTIDE SEQUENCE [LARGE SCALE GENOMIC DNA]</scope>
    <source>
        <strain evidence="8 9">CGMCC 4.7225</strain>
    </source>
</reference>
<evidence type="ECO:0000256" key="4">
    <source>
        <dbReference type="ARBA" id="ARBA00022840"/>
    </source>
</evidence>
<evidence type="ECO:0000313" key="8">
    <source>
        <dbReference type="EMBL" id="NED95286.1"/>
    </source>
</evidence>
<dbReference type="SUPFAM" id="SSF52540">
    <property type="entry name" value="P-loop containing nucleoside triphosphate hydrolases"/>
    <property type="match status" value="1"/>
</dbReference>
<gene>
    <name evidence="8" type="ORF">G1H11_08150</name>
</gene>
<evidence type="ECO:0000313" key="9">
    <source>
        <dbReference type="Proteomes" id="UP000469185"/>
    </source>
</evidence>
<dbReference type="RefSeq" id="WP_163817796.1">
    <property type="nucleotide sequence ID" value="NZ_JAAGOB010000003.1"/>
</dbReference>
<dbReference type="Proteomes" id="UP000469185">
    <property type="component" value="Unassembled WGS sequence"/>
</dbReference>
<keyword evidence="3" id="KW-0547">Nucleotide-binding</keyword>
<keyword evidence="9" id="KW-1185">Reference proteome</keyword>
<dbReference type="AlphaFoldDB" id="A0A6N9YJU5"/>
<organism evidence="8 9">
    <name type="scientific">Phytoactinopolyspora alkaliphila</name>
    <dbReference type="NCBI Taxonomy" id="1783498"/>
    <lineage>
        <taxon>Bacteria</taxon>
        <taxon>Bacillati</taxon>
        <taxon>Actinomycetota</taxon>
        <taxon>Actinomycetes</taxon>
        <taxon>Jiangellales</taxon>
        <taxon>Jiangellaceae</taxon>
        <taxon>Phytoactinopolyspora</taxon>
    </lineage>
</organism>
<dbReference type="Pfam" id="PF03459">
    <property type="entry name" value="TOBE"/>
    <property type="match status" value="1"/>
</dbReference>
<keyword evidence="1" id="KW-0813">Transport</keyword>
<dbReference type="InterPro" id="IPR017871">
    <property type="entry name" value="ABC_transporter-like_CS"/>
</dbReference>
<comment type="caution">
    <text evidence="8">The sequence shown here is derived from an EMBL/GenBank/DDBJ whole genome shotgun (WGS) entry which is preliminary data.</text>
</comment>
<dbReference type="InterPro" id="IPR005116">
    <property type="entry name" value="Transp-assoc_OB_typ1"/>
</dbReference>
<feature type="domain" description="ABC transporter" evidence="6">
    <location>
        <begin position="1"/>
        <end position="236"/>
    </location>
</feature>
<dbReference type="InterPro" id="IPR050093">
    <property type="entry name" value="ABC_SmlMolc_Importer"/>
</dbReference>
<dbReference type="InterPro" id="IPR003593">
    <property type="entry name" value="AAA+_ATPase"/>
</dbReference>
<dbReference type="PANTHER" id="PTHR42781">
    <property type="entry name" value="SPERMIDINE/PUTRESCINE IMPORT ATP-BINDING PROTEIN POTA"/>
    <property type="match status" value="1"/>
</dbReference>
<evidence type="ECO:0000256" key="2">
    <source>
        <dbReference type="ARBA" id="ARBA00022505"/>
    </source>
</evidence>
<protein>
    <submittedName>
        <fullName evidence="8">ABC transporter ATP-binding protein</fullName>
    </submittedName>
</protein>
<dbReference type="GO" id="GO:0015689">
    <property type="term" value="P:molybdate ion transport"/>
    <property type="evidence" value="ECO:0007669"/>
    <property type="project" value="InterPro"/>
</dbReference>
<dbReference type="InterPro" id="IPR027417">
    <property type="entry name" value="P-loop_NTPase"/>
</dbReference>
<dbReference type="EMBL" id="JAAGOB010000003">
    <property type="protein sequence ID" value="NED95286.1"/>
    <property type="molecule type" value="Genomic_DNA"/>
</dbReference>
<dbReference type="Gene3D" id="2.40.50.100">
    <property type="match status" value="1"/>
</dbReference>
<dbReference type="GO" id="GO:0016887">
    <property type="term" value="F:ATP hydrolysis activity"/>
    <property type="evidence" value="ECO:0007669"/>
    <property type="project" value="InterPro"/>
</dbReference>
<keyword evidence="2 5" id="KW-0500">Molybdenum</keyword>
<dbReference type="PROSITE" id="PS50893">
    <property type="entry name" value="ABC_TRANSPORTER_2"/>
    <property type="match status" value="1"/>
</dbReference>
<evidence type="ECO:0000256" key="5">
    <source>
        <dbReference type="PROSITE-ProRule" id="PRU01213"/>
    </source>
</evidence>
<dbReference type="InterPro" id="IPR003439">
    <property type="entry name" value="ABC_transporter-like_ATP-bd"/>
</dbReference>
<name>A0A6N9YJU5_9ACTN</name>
<dbReference type="GO" id="GO:0005524">
    <property type="term" value="F:ATP binding"/>
    <property type="evidence" value="ECO:0007669"/>
    <property type="project" value="UniProtKB-KW"/>
</dbReference>
<accession>A0A6N9YJU5</accession>
<evidence type="ECO:0000256" key="1">
    <source>
        <dbReference type="ARBA" id="ARBA00022448"/>
    </source>
</evidence>
<dbReference type="PANTHER" id="PTHR42781:SF4">
    <property type="entry name" value="SPERMIDINE_PUTRESCINE IMPORT ATP-BINDING PROTEIN POTA"/>
    <property type="match status" value="1"/>
</dbReference>
<proteinExistence type="predicted"/>